<organism evidence="4 5">
    <name type="scientific">Kocuria rhizophila</name>
    <dbReference type="NCBI Taxonomy" id="72000"/>
    <lineage>
        <taxon>Bacteria</taxon>
        <taxon>Bacillati</taxon>
        <taxon>Actinomycetota</taxon>
        <taxon>Actinomycetes</taxon>
        <taxon>Micrococcales</taxon>
        <taxon>Micrococcaceae</taxon>
        <taxon>Kocuria</taxon>
    </lineage>
</organism>
<feature type="domain" description="ABC transporter" evidence="3">
    <location>
        <begin position="1"/>
        <end position="233"/>
    </location>
</feature>
<dbReference type="AlphaFoldDB" id="A0AAX2SC55"/>
<dbReference type="InterPro" id="IPR003439">
    <property type="entry name" value="ABC_transporter-like_ATP-bd"/>
</dbReference>
<evidence type="ECO:0000256" key="1">
    <source>
        <dbReference type="ARBA" id="ARBA00022741"/>
    </source>
</evidence>
<dbReference type="InterPro" id="IPR003593">
    <property type="entry name" value="AAA+_ATPase"/>
</dbReference>
<evidence type="ECO:0000313" key="4">
    <source>
        <dbReference type="EMBL" id="TFH99699.1"/>
    </source>
</evidence>
<sequence length="257" mass="27383">MELAELRLEVAGRTVVPGLTLRVAPGEVVGLVGPNGCGKSTVLKALYRALRPCGGAVLIDGESLHGMRFRDSAARVAALPQDERSELDFLVAEVVRLGAAANPRLRAEELNGVVQDAMARAGVADLADRSVLGLSGGERQRVLIARALAQRTPYLLLDEPTNHLDLRHQTDLLRTLRGTAGTGPAVLLALHDLNLAAALCDRVVVLAEGRVVADAPPHEALDPDTVERVYGARPLLITRPDTGTPHLLFPIDREDPS</sequence>
<gene>
    <name evidence="4" type="ORF">E4P33_10275</name>
</gene>
<keyword evidence="2 4" id="KW-0067">ATP-binding</keyword>
<reference evidence="4 5" key="1">
    <citation type="submission" date="2019-03" db="EMBL/GenBank/DDBJ databases">
        <title>Genome Sequencing and Assembly of Various Microbes Isolated from Alder Root Nodule.</title>
        <authorList>
            <person name="Swanson E."/>
            <person name="Sevigny J.L."/>
            <person name="Pesce C."/>
            <person name="Davis I."/>
            <person name="Kleiner V."/>
            <person name="Tisa L."/>
        </authorList>
    </citation>
    <scope>NUCLEOTIDE SEQUENCE [LARGE SCALE GENOMIC DNA]</scope>
    <source>
        <strain evidence="4 5">4R-31</strain>
    </source>
</reference>
<protein>
    <submittedName>
        <fullName evidence="4">ABC transporter ATP-binding protein</fullName>
    </submittedName>
</protein>
<dbReference type="Gene3D" id="3.40.50.300">
    <property type="entry name" value="P-loop containing nucleotide triphosphate hydrolases"/>
    <property type="match status" value="1"/>
</dbReference>
<dbReference type="PANTHER" id="PTHR42794:SF2">
    <property type="entry name" value="ABC TRANSPORTER ATP-BINDING PROTEIN"/>
    <property type="match status" value="1"/>
</dbReference>
<dbReference type="PANTHER" id="PTHR42794">
    <property type="entry name" value="HEMIN IMPORT ATP-BINDING PROTEIN HMUV"/>
    <property type="match status" value="1"/>
</dbReference>
<keyword evidence="5" id="KW-1185">Reference proteome</keyword>
<dbReference type="Pfam" id="PF00005">
    <property type="entry name" value="ABC_tran"/>
    <property type="match status" value="1"/>
</dbReference>
<dbReference type="CDD" id="cd03214">
    <property type="entry name" value="ABC_Iron-Siderophores_B12_Hemin"/>
    <property type="match status" value="1"/>
</dbReference>
<dbReference type="EMBL" id="SPNK01000013">
    <property type="protein sequence ID" value="TFH99699.1"/>
    <property type="molecule type" value="Genomic_DNA"/>
</dbReference>
<dbReference type="InterPro" id="IPR027417">
    <property type="entry name" value="P-loop_NTPase"/>
</dbReference>
<dbReference type="GO" id="GO:0016887">
    <property type="term" value="F:ATP hydrolysis activity"/>
    <property type="evidence" value="ECO:0007669"/>
    <property type="project" value="InterPro"/>
</dbReference>
<accession>A0AAX2SC55</accession>
<evidence type="ECO:0000313" key="5">
    <source>
        <dbReference type="Proteomes" id="UP000298017"/>
    </source>
</evidence>
<dbReference type="Proteomes" id="UP000298017">
    <property type="component" value="Unassembled WGS sequence"/>
</dbReference>
<dbReference type="SMART" id="SM00382">
    <property type="entry name" value="AAA"/>
    <property type="match status" value="1"/>
</dbReference>
<evidence type="ECO:0000256" key="2">
    <source>
        <dbReference type="ARBA" id="ARBA00022840"/>
    </source>
</evidence>
<evidence type="ECO:0000259" key="3">
    <source>
        <dbReference type="PROSITE" id="PS50893"/>
    </source>
</evidence>
<dbReference type="PROSITE" id="PS00211">
    <property type="entry name" value="ABC_TRANSPORTER_1"/>
    <property type="match status" value="1"/>
</dbReference>
<dbReference type="InterPro" id="IPR017871">
    <property type="entry name" value="ABC_transporter-like_CS"/>
</dbReference>
<dbReference type="GO" id="GO:0005524">
    <property type="term" value="F:ATP binding"/>
    <property type="evidence" value="ECO:0007669"/>
    <property type="project" value="UniProtKB-KW"/>
</dbReference>
<name>A0AAX2SC55_KOCRH</name>
<proteinExistence type="predicted"/>
<comment type="caution">
    <text evidence="4">The sequence shown here is derived from an EMBL/GenBank/DDBJ whole genome shotgun (WGS) entry which is preliminary data.</text>
</comment>
<dbReference type="PROSITE" id="PS50893">
    <property type="entry name" value="ABC_TRANSPORTER_2"/>
    <property type="match status" value="1"/>
</dbReference>
<dbReference type="SUPFAM" id="SSF52540">
    <property type="entry name" value="P-loop containing nucleoside triphosphate hydrolases"/>
    <property type="match status" value="1"/>
</dbReference>
<keyword evidence="1" id="KW-0547">Nucleotide-binding</keyword>